<dbReference type="Proteomes" id="UP000094412">
    <property type="component" value="Unassembled WGS sequence"/>
</dbReference>
<sequence length="192" mass="21655">MSALNELKKRLRPGQVYRRKDLEKWSSAVDRHLHQLVKEGRLEKVSGGLYMAPRSTRFGKAPAAAEKLVETFLKDDRFLMVSPNAYNSLGVGTTQLYNEPVVYNLKRHGRFQLGGRFYDFRKKPSVPAKLTQEVLLVDLLQNLDRLAENKAEVLPRALKRARDMNPAHLAKAARDFGSARAGRLVSQALEGA</sequence>
<protein>
    <submittedName>
        <fullName evidence="1">Uncharacterized protein</fullName>
    </submittedName>
</protein>
<evidence type="ECO:0000313" key="2">
    <source>
        <dbReference type="Proteomes" id="UP000094412"/>
    </source>
</evidence>
<accession>A0A1C2E3B4</accession>
<dbReference type="EMBL" id="MDEO01000028">
    <property type="protein sequence ID" value="OCX21502.1"/>
    <property type="molecule type" value="Genomic_DNA"/>
</dbReference>
<dbReference type="OrthoDB" id="583588at2"/>
<keyword evidence="2" id="KW-1185">Reference proteome</keyword>
<proteinExistence type="predicted"/>
<organism evidence="1 2">
    <name type="scientific">Mesorhizobium hungaricum</name>
    <dbReference type="NCBI Taxonomy" id="1566387"/>
    <lineage>
        <taxon>Bacteria</taxon>
        <taxon>Pseudomonadati</taxon>
        <taxon>Pseudomonadota</taxon>
        <taxon>Alphaproteobacteria</taxon>
        <taxon>Hyphomicrobiales</taxon>
        <taxon>Phyllobacteriaceae</taxon>
        <taxon>Mesorhizobium</taxon>
    </lineage>
</organism>
<gene>
    <name evidence="1" type="ORF">QV13_07565</name>
</gene>
<dbReference type="RefSeq" id="WP_065997262.1">
    <property type="nucleotide sequence ID" value="NZ_MDEO01000028.1"/>
</dbReference>
<name>A0A1C2E3B4_9HYPH</name>
<reference evidence="1 2" key="1">
    <citation type="submission" date="2016-08" db="EMBL/GenBank/DDBJ databases">
        <title>Whole genome sequence of Mesorhizobium sp. strain UASWS1009 isolated from industrial sewage.</title>
        <authorList>
            <person name="Crovadore J."/>
            <person name="Calmin G."/>
            <person name="Chablais R."/>
            <person name="Cochard B."/>
            <person name="Lefort F."/>
        </authorList>
    </citation>
    <scope>NUCLEOTIDE SEQUENCE [LARGE SCALE GENOMIC DNA]</scope>
    <source>
        <strain evidence="1 2">UASWS1009</strain>
    </source>
</reference>
<dbReference type="STRING" id="1566387.QV13_07565"/>
<comment type="caution">
    <text evidence="1">The sequence shown here is derived from an EMBL/GenBank/DDBJ whole genome shotgun (WGS) entry which is preliminary data.</text>
</comment>
<dbReference type="AlphaFoldDB" id="A0A1C2E3B4"/>
<evidence type="ECO:0000313" key="1">
    <source>
        <dbReference type="EMBL" id="OCX21502.1"/>
    </source>
</evidence>